<dbReference type="InterPro" id="IPR034660">
    <property type="entry name" value="DinB/YfiT-like"/>
</dbReference>
<dbReference type="STRING" id="1317122.ATO12_15620"/>
<gene>
    <name evidence="2" type="ORF">ATO12_15620</name>
</gene>
<comment type="caution">
    <text evidence="2">The sequence shown here is derived from an EMBL/GenBank/DDBJ whole genome shotgun (WGS) entry which is preliminary data.</text>
</comment>
<protein>
    <recommendedName>
        <fullName evidence="1">DinB-like domain-containing protein</fullName>
    </recommendedName>
</protein>
<sequence length="182" mass="21485">MKIASKELLQDLVERTRKNINEAEKYNQLSIEKLNWRNTPESWSILECLEHLNLYGDFYLPEIENRMLTSKRKNAAVFKSGLMGNYFAKMMLPREKLNTMKTFKDKDPINSDLDKNCIDRFIAQQHKTLELLDVARSKDLNKIKTSISISKWITLKLGDTYRILIYHNQRHIAQCNKIVNSY</sequence>
<evidence type="ECO:0000313" key="2">
    <source>
        <dbReference type="EMBL" id="EZH74293.1"/>
    </source>
</evidence>
<keyword evidence="3" id="KW-1185">Reference proteome</keyword>
<accession>A0A023BXA7</accession>
<name>A0A023BXA7_9FLAO</name>
<feature type="domain" description="DinB-like" evidence="1">
    <location>
        <begin position="15"/>
        <end position="175"/>
    </location>
</feature>
<dbReference type="eggNOG" id="COG2318">
    <property type="taxonomic scope" value="Bacteria"/>
</dbReference>
<dbReference type="Proteomes" id="UP000023541">
    <property type="component" value="Unassembled WGS sequence"/>
</dbReference>
<organism evidence="2 3">
    <name type="scientific">Aquimarina atlantica</name>
    <dbReference type="NCBI Taxonomy" id="1317122"/>
    <lineage>
        <taxon>Bacteria</taxon>
        <taxon>Pseudomonadati</taxon>
        <taxon>Bacteroidota</taxon>
        <taxon>Flavobacteriia</taxon>
        <taxon>Flavobacteriales</taxon>
        <taxon>Flavobacteriaceae</taxon>
        <taxon>Aquimarina</taxon>
    </lineage>
</organism>
<reference evidence="2 3" key="1">
    <citation type="submission" date="2014-04" db="EMBL/GenBank/DDBJ databases">
        <title>Aquimarina sp. 22II-S11-z7 Genome Sequencing.</title>
        <authorList>
            <person name="Lai Q."/>
        </authorList>
    </citation>
    <scope>NUCLEOTIDE SEQUENCE [LARGE SCALE GENOMIC DNA]</scope>
    <source>
        <strain evidence="2 3">22II-S11-z7</strain>
    </source>
</reference>
<dbReference type="SUPFAM" id="SSF109854">
    <property type="entry name" value="DinB/YfiT-like putative metalloenzymes"/>
    <property type="match status" value="1"/>
</dbReference>
<dbReference type="EMBL" id="AQRA01000004">
    <property type="protein sequence ID" value="EZH74293.1"/>
    <property type="molecule type" value="Genomic_DNA"/>
</dbReference>
<dbReference type="AlphaFoldDB" id="A0A023BXA7"/>
<dbReference type="RefSeq" id="WP_034241912.1">
    <property type="nucleotide sequence ID" value="NZ_AQRA01000004.1"/>
</dbReference>
<dbReference type="OrthoDB" id="1524454at2"/>
<evidence type="ECO:0000259" key="1">
    <source>
        <dbReference type="Pfam" id="PF12867"/>
    </source>
</evidence>
<proteinExistence type="predicted"/>
<dbReference type="Gene3D" id="1.20.120.450">
    <property type="entry name" value="dinb family like domain"/>
    <property type="match status" value="1"/>
</dbReference>
<evidence type="ECO:0000313" key="3">
    <source>
        <dbReference type="Proteomes" id="UP000023541"/>
    </source>
</evidence>
<dbReference type="Pfam" id="PF12867">
    <property type="entry name" value="DinB_2"/>
    <property type="match status" value="1"/>
</dbReference>
<dbReference type="InterPro" id="IPR024775">
    <property type="entry name" value="DinB-like"/>
</dbReference>